<keyword evidence="5" id="KW-1185">Reference proteome</keyword>
<dbReference type="PANTHER" id="PTHR43721">
    <property type="entry name" value="ELONGATION FACTOR TU-RELATED"/>
    <property type="match status" value="1"/>
</dbReference>
<dbReference type="GO" id="GO:0003924">
    <property type="term" value="F:GTPase activity"/>
    <property type="evidence" value="ECO:0007669"/>
    <property type="project" value="InterPro"/>
</dbReference>
<dbReference type="GO" id="GO:0003746">
    <property type="term" value="F:translation elongation factor activity"/>
    <property type="evidence" value="ECO:0007669"/>
    <property type="project" value="TreeGrafter"/>
</dbReference>
<dbReference type="InterPro" id="IPR009000">
    <property type="entry name" value="Transl_B-barrel_sf"/>
</dbReference>
<evidence type="ECO:0000256" key="1">
    <source>
        <dbReference type="ARBA" id="ARBA00021392"/>
    </source>
</evidence>
<dbReference type="VEuPathDB" id="FungiDB:H310_03038"/>
<reference evidence="4 5" key="1">
    <citation type="submission" date="2018-08" db="EMBL/GenBank/DDBJ databases">
        <title>Aphanomyces genome sequencing and annotation.</title>
        <authorList>
            <person name="Minardi D."/>
            <person name="Oidtmann B."/>
            <person name="Van Der Giezen M."/>
            <person name="Studholme D.J."/>
        </authorList>
    </citation>
    <scope>NUCLEOTIDE SEQUENCE [LARGE SCALE GENOMIC DNA]</scope>
    <source>
        <strain evidence="4 5">NJM0002</strain>
    </source>
</reference>
<dbReference type="InterPro" id="IPR000795">
    <property type="entry name" value="T_Tr_GTP-bd_dom"/>
</dbReference>
<name>A0A3R6Y685_9STRA</name>
<feature type="domain" description="Tr-type G" evidence="3">
    <location>
        <begin position="461"/>
        <end position="616"/>
    </location>
</feature>
<dbReference type="InterPro" id="IPR027417">
    <property type="entry name" value="P-loop_NTPase"/>
</dbReference>
<dbReference type="SUPFAM" id="SSF52540">
    <property type="entry name" value="P-loop containing nucleoside triphosphate hydrolases"/>
    <property type="match status" value="1"/>
</dbReference>
<dbReference type="InterPro" id="IPR050055">
    <property type="entry name" value="EF-Tu_GTPase"/>
</dbReference>
<evidence type="ECO:0000313" key="5">
    <source>
        <dbReference type="Proteomes" id="UP000285060"/>
    </source>
</evidence>
<dbReference type="Gene3D" id="3.40.50.300">
    <property type="entry name" value="P-loop containing nucleotide triphosphate hydrolases"/>
    <property type="match status" value="1"/>
</dbReference>
<dbReference type="PANTHER" id="PTHR43721:SF9">
    <property type="entry name" value="GTP-BINDING PROTEIN 1"/>
    <property type="match status" value="1"/>
</dbReference>
<dbReference type="AlphaFoldDB" id="A0A3R6Y685"/>
<dbReference type="Gene3D" id="2.40.30.10">
    <property type="entry name" value="Translation factors"/>
    <property type="match status" value="1"/>
</dbReference>
<keyword evidence="2" id="KW-0175">Coiled coil</keyword>
<dbReference type="SUPFAM" id="SSF50447">
    <property type="entry name" value="Translation proteins"/>
    <property type="match status" value="1"/>
</dbReference>
<proteinExistence type="predicted"/>
<dbReference type="Proteomes" id="UP000285060">
    <property type="component" value="Unassembled WGS sequence"/>
</dbReference>
<dbReference type="VEuPathDB" id="FungiDB:H310_03039"/>
<accession>A0A3R6Y685</accession>
<sequence length="817" mass="91486">METDAAAAAKAKKREYNREKQRIFQAKLVQQMLSLRDEVAALEAQLAQLHMASSQRDDDMSGYALSWKDVAAGLEEDCKLVVDENRRLRRQRHGQRELLKTLQAWVNVQTRHATALTAPTHTWRNVTLLASPESRVVGFDWITAHLYHNTEAVFQRYAFPSVAPEEISGDFAIDSTDPDVMQYVWRYQKEMDMPMEFVVECFRDNVWRSMMLGGFVVLHTEVLDNMPEKMIYRHTITSPDETVNYLGREYADGPDRVVFVGQNIHDDAIVPSGVVLDRLTPCHTRVRILHLNSHFFTKDGYVSLDDEARFWGGDVSDAGDEHTKFVKFQRHVTVMGDDVARLCRNKFEDGSFGRHAFTQDHKLRWPMHMSWVDRFQHLVTQLNWRLNEGHGYAFYELGVADDGMVVGMPPHDLETSLNTLCRMCQVLSAEMQVHTVRPGTSDTYKAARVAISRIAETHAKKQVRVSVIGDFDSGKSTLIGVLTRGCLDDGNGLARMQVLRHLHEIEDGRTSSISEQILGKQVLMNTTPQSCAGVTNEGKICKFSSLESRNASSIDAQSTKLIMFSDLAGHQRYLKITASGLTSQFPDYAMLVVDATTGVQPMTLEHLRIVLGLGVRPSATRIPISTVHSRSKRLQEWTSVRHCSCEFHISGHFPSDDVGTIVTGLVQSGTVHVGESLLLGPTNSGAFYGVHVKSIEVQRTPAKCVFAGQTAALLVTSLDHDDVLFHVLNASMLLKENIQGVVHAGPIQQLAKVVAVFDEGDGGDQRQVRLRFEFIHSPEYMRPDWPLVFREANTHAVGKVLHAVHALNSDLVVASLA</sequence>
<protein>
    <recommendedName>
        <fullName evidence="1">Elongation factor Tu, chloroplastic</fullName>
    </recommendedName>
</protein>
<comment type="caution">
    <text evidence="4">The sequence shown here is derived from an EMBL/GenBank/DDBJ whole genome shotgun (WGS) entry which is preliminary data.</text>
</comment>
<dbReference type="GO" id="GO:0005525">
    <property type="term" value="F:GTP binding"/>
    <property type="evidence" value="ECO:0007669"/>
    <property type="project" value="InterPro"/>
</dbReference>
<dbReference type="EMBL" id="QUSY01000708">
    <property type="protein sequence ID" value="RHY27768.1"/>
    <property type="molecule type" value="Genomic_DNA"/>
</dbReference>
<organism evidence="4 5">
    <name type="scientific">Aphanomyces invadans</name>
    <dbReference type="NCBI Taxonomy" id="157072"/>
    <lineage>
        <taxon>Eukaryota</taxon>
        <taxon>Sar</taxon>
        <taxon>Stramenopiles</taxon>
        <taxon>Oomycota</taxon>
        <taxon>Saprolegniomycetes</taxon>
        <taxon>Saprolegniales</taxon>
        <taxon>Verrucalvaceae</taxon>
        <taxon>Aphanomyces</taxon>
    </lineage>
</organism>
<evidence type="ECO:0000313" key="4">
    <source>
        <dbReference type="EMBL" id="RHY27768.1"/>
    </source>
</evidence>
<feature type="coiled-coil region" evidence="2">
    <location>
        <begin position="25"/>
        <end position="91"/>
    </location>
</feature>
<evidence type="ECO:0000256" key="2">
    <source>
        <dbReference type="SAM" id="Coils"/>
    </source>
</evidence>
<dbReference type="Pfam" id="PF00009">
    <property type="entry name" value="GTP_EFTU"/>
    <property type="match status" value="1"/>
</dbReference>
<evidence type="ECO:0000259" key="3">
    <source>
        <dbReference type="Pfam" id="PF00009"/>
    </source>
</evidence>
<gene>
    <name evidence="4" type="ORF">DYB32_006539</name>
</gene>